<comment type="similarity">
    <text evidence="1">Belongs to the bacterial solute-binding protein 1 family.</text>
</comment>
<dbReference type="SUPFAM" id="SSF53850">
    <property type="entry name" value="Periplasmic binding protein-like II"/>
    <property type="match status" value="1"/>
</dbReference>
<evidence type="ECO:0000256" key="2">
    <source>
        <dbReference type="ARBA" id="ARBA00022448"/>
    </source>
</evidence>
<dbReference type="Gene3D" id="3.40.190.10">
    <property type="entry name" value="Periplasmic binding protein-like II"/>
    <property type="match status" value="2"/>
</dbReference>
<dbReference type="InterPro" id="IPR050490">
    <property type="entry name" value="Bact_solute-bd_prot1"/>
</dbReference>
<evidence type="ECO:0000256" key="4">
    <source>
        <dbReference type="SAM" id="SignalP"/>
    </source>
</evidence>
<dbReference type="Pfam" id="PF13416">
    <property type="entry name" value="SBP_bac_8"/>
    <property type="match status" value="1"/>
</dbReference>
<gene>
    <name evidence="5" type="ORF">DSY96_10030</name>
</gene>
<feature type="signal peptide" evidence="4">
    <location>
        <begin position="1"/>
        <end position="23"/>
    </location>
</feature>
<name>A0A432GF12_9DELT</name>
<dbReference type="Proteomes" id="UP000287917">
    <property type="component" value="Unassembled WGS sequence"/>
</dbReference>
<proteinExistence type="inferred from homology"/>
<evidence type="ECO:0000256" key="3">
    <source>
        <dbReference type="ARBA" id="ARBA00022729"/>
    </source>
</evidence>
<reference evidence="5 6" key="1">
    <citation type="submission" date="2018-06" db="EMBL/GenBank/DDBJ databases">
        <title>Combined omics and stable isotope probing to characterize newly discovered Mariana Back-Arc vent microbial communities.</title>
        <authorList>
            <person name="Trembath-Reichert E."/>
            <person name="Huber J.A."/>
        </authorList>
    </citation>
    <scope>NUCLEOTIDE SEQUENCE [LARGE SCALE GENOMIC DNA]</scope>
    <source>
        <strain evidence="5">MAG 58</strain>
    </source>
</reference>
<evidence type="ECO:0000313" key="6">
    <source>
        <dbReference type="Proteomes" id="UP000287917"/>
    </source>
</evidence>
<keyword evidence="3 4" id="KW-0732">Signal</keyword>
<protein>
    <submittedName>
        <fullName evidence="5">ABC transporter substrate-binding protein</fullName>
    </submittedName>
</protein>
<organism evidence="5 6">
    <name type="scientific">SAR324 cluster bacterium</name>
    <dbReference type="NCBI Taxonomy" id="2024889"/>
    <lineage>
        <taxon>Bacteria</taxon>
        <taxon>Deltaproteobacteria</taxon>
        <taxon>SAR324 cluster</taxon>
    </lineage>
</organism>
<dbReference type="EMBL" id="QNZK01000345">
    <property type="protein sequence ID" value="RTZ82344.1"/>
    <property type="molecule type" value="Genomic_DNA"/>
</dbReference>
<dbReference type="InterPro" id="IPR006059">
    <property type="entry name" value="SBP"/>
</dbReference>
<evidence type="ECO:0000313" key="5">
    <source>
        <dbReference type="EMBL" id="RTZ82344.1"/>
    </source>
</evidence>
<feature type="chain" id="PRO_5019115281" evidence="4">
    <location>
        <begin position="24"/>
        <end position="512"/>
    </location>
</feature>
<dbReference type="PANTHER" id="PTHR43649">
    <property type="entry name" value="ARABINOSE-BINDING PROTEIN-RELATED"/>
    <property type="match status" value="1"/>
</dbReference>
<sequence>MRILIRKLTIIFALMFLSNLVLADKWSEQFPHIKNTGDIPGECSYESMSKKDYSGRTLRINTHAVPVMGEPTALHAEQFSKLTGAKVNVVHTPAGDLYAKAMIPFQAGQAPYDIVFGFSNFIRDWMQYLEPVPEKYVNMRQMQDVTQSHIGVASWDGQMIQFPIDGDRHYLKYRKDVIDNPKYQKKYKADTGKTLKVPTTWKEYGEIASYFNGWDWDNDGELEYGSAEVMKKDDLMYAAFFSRAAAYSKNPRTPGGFYFDLKTMEPLINNPGFVEALEDWVAATKYVPPGGINFGLGDEINSFGGGQTLFSFSWDDAFVKAMEDSSPIKNKVGAAPLPGAEKVWHRGDNSWDLGYNQAPYIVWGWASAVAKKSKNHDMAFDYLCFFANDANHQADIAIGRFGVNPFRKSDFDPQIYIERQGWDPLIAKSYTATLMGMEEYSTNRVFPLRVPGVFQFTSAVATGTSKALAGQLSSQEALDEVAAEWKKIIKRIGADTIREAYAVGVALEDNKN</sequence>
<dbReference type="AlphaFoldDB" id="A0A432GF12"/>
<evidence type="ECO:0000256" key="1">
    <source>
        <dbReference type="ARBA" id="ARBA00008520"/>
    </source>
</evidence>
<comment type="caution">
    <text evidence="5">The sequence shown here is derived from an EMBL/GenBank/DDBJ whole genome shotgun (WGS) entry which is preliminary data.</text>
</comment>
<dbReference type="PANTHER" id="PTHR43649:SF34">
    <property type="entry name" value="ABC TRANSPORTER PERIPLASMIC-BINDING PROTEIN YCJN-RELATED"/>
    <property type="match status" value="1"/>
</dbReference>
<accession>A0A432GF12</accession>
<keyword evidence="2" id="KW-0813">Transport</keyword>